<evidence type="ECO:0000256" key="4">
    <source>
        <dbReference type="ARBA" id="ARBA00022692"/>
    </source>
</evidence>
<feature type="transmembrane region" description="Helical" evidence="11">
    <location>
        <begin position="242"/>
        <end position="264"/>
    </location>
</feature>
<evidence type="ECO:0000256" key="10">
    <source>
        <dbReference type="ARBA" id="ARBA00045588"/>
    </source>
</evidence>
<feature type="transmembrane region" description="Helical" evidence="11">
    <location>
        <begin position="448"/>
        <end position="470"/>
    </location>
</feature>
<evidence type="ECO:0000256" key="5">
    <source>
        <dbReference type="ARBA" id="ARBA00022847"/>
    </source>
</evidence>
<feature type="transmembrane region" description="Helical" evidence="11">
    <location>
        <begin position="41"/>
        <end position="61"/>
    </location>
</feature>
<keyword evidence="14" id="KW-1185">Reference proteome</keyword>
<feature type="transmembrane region" description="Helical" evidence="11">
    <location>
        <begin position="67"/>
        <end position="89"/>
    </location>
</feature>
<dbReference type="EMBL" id="OZ021735">
    <property type="protein sequence ID" value="CAK9308618.1"/>
    <property type="molecule type" value="Genomic_DNA"/>
</dbReference>
<evidence type="ECO:0000256" key="6">
    <source>
        <dbReference type="ARBA" id="ARBA00022970"/>
    </source>
</evidence>
<feature type="transmembrane region" description="Helical" evidence="11">
    <location>
        <begin position="195"/>
        <end position="222"/>
    </location>
</feature>
<comment type="similarity">
    <text evidence="2">Belongs to the amino acid/polyamine transporter 2 family. Amino acid/auxin permease (AAAP) (TC 2.A.18.1) subfamily.</text>
</comment>
<organism evidence="13 14">
    <name type="scientific">Citrullus colocynthis</name>
    <name type="common">colocynth</name>
    <dbReference type="NCBI Taxonomy" id="252529"/>
    <lineage>
        <taxon>Eukaryota</taxon>
        <taxon>Viridiplantae</taxon>
        <taxon>Streptophyta</taxon>
        <taxon>Embryophyta</taxon>
        <taxon>Tracheophyta</taxon>
        <taxon>Spermatophyta</taxon>
        <taxon>Magnoliopsida</taxon>
        <taxon>eudicotyledons</taxon>
        <taxon>Gunneridae</taxon>
        <taxon>Pentapetalae</taxon>
        <taxon>rosids</taxon>
        <taxon>fabids</taxon>
        <taxon>Cucurbitales</taxon>
        <taxon>Cucurbitaceae</taxon>
        <taxon>Benincaseae</taxon>
        <taxon>Citrullus</taxon>
    </lineage>
</organism>
<name>A0ABP0XPC1_9ROSI</name>
<evidence type="ECO:0000256" key="11">
    <source>
        <dbReference type="SAM" id="Phobius"/>
    </source>
</evidence>
<feature type="domain" description="Amino acid transporter transmembrane" evidence="12">
    <location>
        <begin position="35"/>
        <end position="474"/>
    </location>
</feature>
<feature type="transmembrane region" description="Helical" evidence="11">
    <location>
        <begin position="417"/>
        <end position="436"/>
    </location>
</feature>
<gene>
    <name evidence="13" type="ORF">CITCOLO1_LOCUS131</name>
</gene>
<comment type="function">
    <text evidence="10">Carrier protein involved in proton-driven auxin influx. Mediates the formation of auxin gradient from developing leaves (site of auxin biosynthesis) to tips by contributing to the loading of auxin in vascular tissues and facilitating acropetal (base to tip) auxin transport within inner tissues of the root apex, and basipetal (tip to base) auxin transport within outer tissues of the root apex. May be involved in lateral roots and nodules formation.</text>
</comment>
<comment type="subcellular location">
    <subcellularLocation>
        <location evidence="1">Endomembrane system</location>
        <topology evidence="1">Multi-pass membrane protein</topology>
    </subcellularLocation>
</comment>
<evidence type="ECO:0000313" key="13">
    <source>
        <dbReference type="EMBL" id="CAK9308618.1"/>
    </source>
</evidence>
<evidence type="ECO:0000256" key="8">
    <source>
        <dbReference type="ARBA" id="ARBA00023136"/>
    </source>
</evidence>
<evidence type="ECO:0000256" key="3">
    <source>
        <dbReference type="ARBA" id="ARBA00022448"/>
    </source>
</evidence>
<accession>A0ABP0XPC1</accession>
<evidence type="ECO:0000313" key="14">
    <source>
        <dbReference type="Proteomes" id="UP001642487"/>
    </source>
</evidence>
<keyword evidence="9" id="KW-0927">Auxin signaling pathway</keyword>
<evidence type="ECO:0000256" key="9">
    <source>
        <dbReference type="ARBA" id="ARBA00023294"/>
    </source>
</evidence>
<keyword evidence="7 11" id="KW-1133">Transmembrane helix</keyword>
<evidence type="ECO:0000259" key="12">
    <source>
        <dbReference type="Pfam" id="PF01490"/>
    </source>
</evidence>
<reference evidence="13 14" key="1">
    <citation type="submission" date="2024-03" db="EMBL/GenBank/DDBJ databases">
        <authorList>
            <person name="Gkanogiannis A."/>
            <person name="Becerra Lopez-Lavalle L."/>
        </authorList>
    </citation>
    <scope>NUCLEOTIDE SEQUENCE [LARGE SCALE GENOMIC DNA]</scope>
</reference>
<keyword evidence="4 11" id="KW-0812">Transmembrane</keyword>
<dbReference type="Pfam" id="PF01490">
    <property type="entry name" value="Aa_trans"/>
    <property type="match status" value="1"/>
</dbReference>
<proteinExistence type="inferred from homology"/>
<dbReference type="InterPro" id="IPR013057">
    <property type="entry name" value="AA_transpt_TM"/>
</dbReference>
<feature type="transmembrane region" description="Helical" evidence="11">
    <location>
        <begin position="324"/>
        <end position="345"/>
    </location>
</feature>
<protein>
    <recommendedName>
        <fullName evidence="12">Amino acid transporter transmembrane domain-containing protein</fullName>
    </recommendedName>
</protein>
<evidence type="ECO:0000256" key="2">
    <source>
        <dbReference type="ARBA" id="ARBA00005590"/>
    </source>
</evidence>
<keyword evidence="3" id="KW-0813">Transport</keyword>
<keyword evidence="8 11" id="KW-0472">Membrane</keyword>
<keyword evidence="6" id="KW-0029">Amino-acid transport</keyword>
<feature type="transmembrane region" description="Helical" evidence="11">
    <location>
        <begin position="285"/>
        <end position="304"/>
    </location>
</feature>
<evidence type="ECO:0000256" key="7">
    <source>
        <dbReference type="ARBA" id="ARBA00022989"/>
    </source>
</evidence>
<dbReference type="PANTHER" id="PTHR48017">
    <property type="entry name" value="OS05G0424000 PROTEIN-RELATED"/>
    <property type="match status" value="1"/>
</dbReference>
<keyword evidence="5" id="KW-0769">Symport</keyword>
<dbReference type="Proteomes" id="UP001642487">
    <property type="component" value="Chromosome 1"/>
</dbReference>
<sequence length="479" mass="53613">MGSTDNDKEPEGRPFIHDALSSLDDQAEEQSVKRNGNLRTAIAHIITGVIGAGVLSLPWSVAQLGWIAGPVLLGMVFPMVTLILTFLLCDLYRYPNPEFGHLRVKSYPQAVKLHLGEKWEQICTVNVVISFWLIGVAYHITTASSIRAIEKLICYRREGDEASKSCTAQENSFYETIIFGGVQIMLSQIPDMHNMGWLSIFATIMSFSYSTIAIALGLFQVLENGSIKGSISGIPAANLNEKLLVAFEAIGDIAFAYPFSLILLDIQDTLKSPPPENQTMKKASTIAILVTTFFYLCCACFGYAAFGDTTPGNLLIGSAFFHHFWLLAFANAFVVLHLLGGYQIFSQPVFSIVERWTRRKDPNNNNNGFVNKKFSIKIPILPAFQLNPFRLCFRTTYVLSTTYCAVVFPYFNQVLGLIGALNFWPFAIYFPLEMFFKQRKIRAWTRTWIAFRVLSFVCFVVTLMGCVGSLERIISAKFS</sequence>
<evidence type="ECO:0000256" key="1">
    <source>
        <dbReference type="ARBA" id="ARBA00004127"/>
    </source>
</evidence>